<comment type="subcellular location">
    <subcellularLocation>
        <location evidence="2">Cell junction</location>
        <location evidence="2">Desmosome</location>
    </subcellularLocation>
    <subcellularLocation>
        <location evidence="1 16">Cell membrane</location>
        <topology evidence="1 16">Single-pass type I membrane protein</topology>
    </subcellularLocation>
</comment>
<keyword evidence="14" id="KW-0325">Glycoprotein</keyword>
<evidence type="ECO:0000313" key="20">
    <source>
        <dbReference type="Proteomes" id="UP000515152"/>
    </source>
</evidence>
<dbReference type="Gene3D" id="2.60.40.60">
    <property type="entry name" value="Cadherins"/>
    <property type="match status" value="5"/>
</dbReference>
<dbReference type="InterPro" id="IPR002126">
    <property type="entry name" value="Cadherin-like_dom"/>
</dbReference>
<feature type="transmembrane region" description="Helical" evidence="18">
    <location>
        <begin position="6"/>
        <end position="25"/>
    </location>
</feature>
<dbReference type="FunFam" id="2.60.40.60:FF:000031">
    <property type="entry name" value="Cadherin 3"/>
    <property type="match status" value="1"/>
</dbReference>
<proteinExistence type="predicted"/>
<keyword evidence="10 16" id="KW-0130">Cell adhesion</keyword>
<evidence type="ECO:0000256" key="14">
    <source>
        <dbReference type="ARBA" id="ARBA00023180"/>
    </source>
</evidence>
<dbReference type="Proteomes" id="UP000515152">
    <property type="component" value="Chromosome 25"/>
</dbReference>
<keyword evidence="3" id="KW-1003">Cell membrane</keyword>
<dbReference type="GO" id="GO:0005509">
    <property type="term" value="F:calcium ion binding"/>
    <property type="evidence" value="ECO:0007669"/>
    <property type="project" value="UniProtKB-UniRule"/>
</dbReference>
<dbReference type="CDD" id="cd11304">
    <property type="entry name" value="Cadherin_repeat"/>
    <property type="match status" value="4"/>
</dbReference>
<evidence type="ECO:0000256" key="16">
    <source>
        <dbReference type="RuleBase" id="RU003318"/>
    </source>
</evidence>
<keyword evidence="5 16" id="KW-0812">Transmembrane</keyword>
<evidence type="ECO:0000256" key="3">
    <source>
        <dbReference type="ARBA" id="ARBA00022475"/>
    </source>
</evidence>
<dbReference type="PRINTS" id="PR00205">
    <property type="entry name" value="CADHERIN"/>
</dbReference>
<dbReference type="GO" id="GO:0007156">
    <property type="term" value="P:homophilic cell adhesion via plasma membrane adhesion molecules"/>
    <property type="evidence" value="ECO:0007669"/>
    <property type="project" value="InterPro"/>
</dbReference>
<evidence type="ECO:0000256" key="2">
    <source>
        <dbReference type="ARBA" id="ARBA00004568"/>
    </source>
</evidence>
<dbReference type="FunFam" id="4.10.900.10:FF:000003">
    <property type="entry name" value="Desmoglein 1"/>
    <property type="match status" value="1"/>
</dbReference>
<dbReference type="PROSITE" id="PS00232">
    <property type="entry name" value="CADHERIN_1"/>
    <property type="match status" value="2"/>
</dbReference>
<dbReference type="KEGG" id="char:105900511"/>
<dbReference type="GO" id="GO:0005886">
    <property type="term" value="C:plasma membrane"/>
    <property type="evidence" value="ECO:0007669"/>
    <property type="project" value="UniProtKB-SubCell"/>
</dbReference>
<keyword evidence="6" id="KW-0479">Metal-binding</keyword>
<evidence type="ECO:0000256" key="18">
    <source>
        <dbReference type="SAM" id="Phobius"/>
    </source>
</evidence>
<evidence type="ECO:0000256" key="9">
    <source>
        <dbReference type="ARBA" id="ARBA00022837"/>
    </source>
</evidence>
<dbReference type="GeneID" id="105900511"/>
<dbReference type="PROSITE" id="PS50268">
    <property type="entry name" value="CADHERIN_2"/>
    <property type="match status" value="4"/>
</dbReference>
<dbReference type="SMART" id="SM00112">
    <property type="entry name" value="CA"/>
    <property type="match status" value="4"/>
</dbReference>
<evidence type="ECO:0000256" key="5">
    <source>
        <dbReference type="ARBA" id="ARBA00022692"/>
    </source>
</evidence>
<feature type="domain" description="Cadherin" evidence="19">
    <location>
        <begin position="68"/>
        <end position="142"/>
    </location>
</feature>
<keyword evidence="20" id="KW-1185">Reference proteome</keyword>
<dbReference type="FunFam" id="2.60.40.60:FF:000083">
    <property type="entry name" value="Desmoglein 1"/>
    <property type="match status" value="1"/>
</dbReference>
<keyword evidence="11" id="KW-0965">Cell junction</keyword>
<dbReference type="SUPFAM" id="SSF49313">
    <property type="entry name" value="Cadherin-like"/>
    <property type="match status" value="5"/>
</dbReference>
<dbReference type="InterPro" id="IPR050971">
    <property type="entry name" value="Cadherin-domain_protein"/>
</dbReference>
<dbReference type="PANTHER" id="PTHR24025:SF1">
    <property type="entry name" value="DESMOGLEIN-2"/>
    <property type="match status" value="1"/>
</dbReference>
<reference evidence="21" key="1">
    <citation type="submission" date="2025-08" db="UniProtKB">
        <authorList>
            <consortium name="RefSeq"/>
        </authorList>
    </citation>
    <scope>IDENTIFICATION</scope>
</reference>
<feature type="domain" description="Cadherin" evidence="19">
    <location>
        <begin position="368"/>
        <end position="479"/>
    </location>
</feature>
<evidence type="ECO:0000256" key="12">
    <source>
        <dbReference type="ARBA" id="ARBA00022989"/>
    </source>
</evidence>
<evidence type="ECO:0000256" key="15">
    <source>
        <dbReference type="PROSITE-ProRule" id="PRU00043"/>
    </source>
</evidence>
<keyword evidence="13 18" id="KW-0472">Membrane</keyword>
<evidence type="ECO:0000259" key="19">
    <source>
        <dbReference type="PROSITE" id="PS50268"/>
    </source>
</evidence>
<sequence length="1119" mass="121990">MAHAASVIKIFVPILILIIQVQGYGRGLQKLHRQKREWIISPRKLMENEDYTKWEYIAKIRSDEEINVRYSLVGKGASEEPFNLFTVNEKTGYVRIHGILDREETPSYHLKGVAMFTDGNRAEKDIDLVIVVEDQNDCPPVFSFEITGEVSEASATGTYVMKVNATDADKPGTLHSQIAYSIVAGGGSMFYINQKTGEIHVKQQTLDRETLDTYTLTIKGTDMNGSPGGLSGTGKFVVKILDVNDNIPTLENTYYEAKVMENTFNVTVLRIKALDADLIHTDNWLALFTIVSGNEAGYFSITTDSKTNEGILVLNKALDYEQLKELNLLVAVSNKAEYHSSIITSTTKTKTYPIKIHVQNEPEGPRFQPLVKVVRVSEDHTTINLKEVITTYAAIDSDTLLIATNVIYAKGEDKHNWITIDQHTAEIRLNKLPDRESLHLVNGTYYAKIICITTDFPRKTATGTIAIQVEDFNDNCPTLTSTNQTVCFQENVVYVTAVDGDAYPNGAPFEFKVVSNTKEEWSVERLNDSTAILRPKESLWPGRYKVFMVIKDQQGKACDNDQVLHLEVCSCTKDNKCLPRLDRRPSATLGPAGILLMLLGLLLLFLLPLLLLFCLCGGAGDVGGFKPMPWEAKQHLVDYNCEGQGEDKDVPMVFFPTEVDGGLVTKGKVDLIGAAGSHLSQSNINNGHYHWFNQVNTDHGTWYGQHGQGFGGSSVQRGAFEGIALSEEFLRNYYSNKASCVEGLESAKENLLIYEYEGQESPVGSVGCCSLLEEDHDLEFLNDLGPKFKTLAGICGGAAFEFESSKVMVPAPQPSASHVTNVCSSGEISQSISAAKADAKSLATSSTMVQESVSSTTCHAATNMHLQENRVVPTQTLLIQQPTLYYAAAPPMYVVDPHPHPTLLVGPTVNVGENLVMVERQATTGGSIQLQGIRQGVVGLDNLQGAHSLVLVEGRASAAGDPQVMVERHATTGGSIQLQGIRQGAVGLENLQGAHSLVLVEGRASAAGDPHQIIGTLGRRQVVEMQQGMGSSSVNQMGYGVTSGNISLSETAVTAGSGRLQHEGSGGFIQVVPSQSHMSQSVEVRGQSASLNVPLETNKVFVQERVSFTERNMQSSSIA</sequence>
<accession>A0A6P8F1X9</accession>
<dbReference type="PRINTS" id="PR01818">
    <property type="entry name" value="DESMOCADHERN"/>
</dbReference>
<evidence type="ECO:0000256" key="7">
    <source>
        <dbReference type="ARBA" id="ARBA00022729"/>
    </source>
</evidence>
<dbReference type="FunFam" id="2.60.40.60:FF:000074">
    <property type="entry name" value="Desmoglein 4"/>
    <property type="match status" value="1"/>
</dbReference>
<evidence type="ECO:0000256" key="8">
    <source>
        <dbReference type="ARBA" id="ARBA00022737"/>
    </source>
</evidence>
<gene>
    <name evidence="21" type="primary">LOC105900511</name>
</gene>
<dbReference type="OrthoDB" id="8961010at2759"/>
<dbReference type="InterPro" id="IPR009122">
    <property type="entry name" value="Desmosomal_cadherin"/>
</dbReference>
<dbReference type="GO" id="GO:0030057">
    <property type="term" value="C:desmosome"/>
    <property type="evidence" value="ECO:0007669"/>
    <property type="project" value="UniProtKB-SubCell"/>
</dbReference>
<dbReference type="InterPro" id="IPR000233">
    <property type="entry name" value="Cadherin_Y-type_LIR"/>
</dbReference>
<feature type="domain" description="Cadherin" evidence="19">
    <location>
        <begin position="251"/>
        <end position="367"/>
    </location>
</feature>
<dbReference type="FunFam" id="2.60.40.60:FF:000068">
    <property type="entry name" value="Desmoglein 1"/>
    <property type="match status" value="1"/>
</dbReference>
<dbReference type="GO" id="GO:0045216">
    <property type="term" value="P:cell-cell junction organization"/>
    <property type="evidence" value="ECO:0007669"/>
    <property type="project" value="UniProtKB-ARBA"/>
</dbReference>
<dbReference type="GO" id="GO:0055113">
    <property type="term" value="P:epiboly involved in gastrulation with mouth forming second"/>
    <property type="evidence" value="ECO:0007669"/>
    <property type="project" value="UniProtKB-ARBA"/>
</dbReference>
<dbReference type="InterPro" id="IPR027397">
    <property type="entry name" value="Catenin-bd_sf"/>
</dbReference>
<keyword evidence="12 18" id="KW-1133">Transmembrane helix</keyword>
<comment type="function">
    <text evidence="17">A component of desmosome cell-cell junctions which are required for positive regulation of cellular adhesion. Involved in the interaction of plaque proteins and intermediate filaments mediating cell-cell adhesion.</text>
</comment>
<dbReference type="FunFam" id="2.60.40.60:FF:000011">
    <property type="entry name" value="Cadherin 1"/>
    <property type="match status" value="1"/>
</dbReference>
<keyword evidence="8" id="KW-0677">Repeat</keyword>
<evidence type="ECO:0000256" key="11">
    <source>
        <dbReference type="ARBA" id="ARBA00022949"/>
    </source>
</evidence>
<dbReference type="PANTHER" id="PTHR24025">
    <property type="entry name" value="DESMOGLEIN FAMILY MEMBER"/>
    <property type="match status" value="1"/>
</dbReference>
<dbReference type="InterPro" id="IPR020894">
    <property type="entry name" value="Cadherin_CS"/>
</dbReference>
<feature type="domain" description="Cadherin" evidence="19">
    <location>
        <begin position="142"/>
        <end position="250"/>
    </location>
</feature>
<feature type="transmembrane region" description="Helical" evidence="18">
    <location>
        <begin position="589"/>
        <end position="613"/>
    </location>
</feature>
<name>A0A6P8F1X9_CLUHA</name>
<dbReference type="Pfam" id="PF00028">
    <property type="entry name" value="Cadherin"/>
    <property type="match status" value="2"/>
</dbReference>
<keyword evidence="9 15" id="KW-0106">Calcium</keyword>
<organism evidence="20 21">
    <name type="scientific">Clupea harengus</name>
    <name type="common">Atlantic herring</name>
    <dbReference type="NCBI Taxonomy" id="7950"/>
    <lineage>
        <taxon>Eukaryota</taxon>
        <taxon>Metazoa</taxon>
        <taxon>Chordata</taxon>
        <taxon>Craniata</taxon>
        <taxon>Vertebrata</taxon>
        <taxon>Euteleostomi</taxon>
        <taxon>Actinopterygii</taxon>
        <taxon>Neopterygii</taxon>
        <taxon>Teleostei</taxon>
        <taxon>Clupei</taxon>
        <taxon>Clupeiformes</taxon>
        <taxon>Clupeoidei</taxon>
        <taxon>Clupeidae</taxon>
        <taxon>Clupea</taxon>
    </lineage>
</organism>
<evidence type="ECO:0000256" key="17">
    <source>
        <dbReference type="RuleBase" id="RU004358"/>
    </source>
</evidence>
<dbReference type="Pfam" id="PF01049">
    <property type="entry name" value="CADH_Y-type_LIR"/>
    <property type="match status" value="1"/>
</dbReference>
<keyword evidence="4" id="KW-0165">Cleavage on pair of basic residues</keyword>
<keyword evidence="7" id="KW-0732">Signal</keyword>
<evidence type="ECO:0000313" key="21">
    <source>
        <dbReference type="RefSeq" id="XP_031418739.1"/>
    </source>
</evidence>
<dbReference type="Gene3D" id="4.10.900.10">
    <property type="entry name" value="TCF3-CBD (Catenin binding domain)"/>
    <property type="match status" value="1"/>
</dbReference>
<evidence type="ECO:0000256" key="4">
    <source>
        <dbReference type="ARBA" id="ARBA00022685"/>
    </source>
</evidence>
<protein>
    <submittedName>
        <fullName evidence="21">Desmoglein-2-like isoform X1</fullName>
    </submittedName>
</protein>
<dbReference type="AlphaFoldDB" id="A0A6P8F1X9"/>
<dbReference type="InterPro" id="IPR015919">
    <property type="entry name" value="Cadherin-like_sf"/>
</dbReference>
<evidence type="ECO:0000256" key="13">
    <source>
        <dbReference type="ARBA" id="ARBA00023136"/>
    </source>
</evidence>
<evidence type="ECO:0000256" key="10">
    <source>
        <dbReference type="ARBA" id="ARBA00022889"/>
    </source>
</evidence>
<evidence type="ECO:0000256" key="1">
    <source>
        <dbReference type="ARBA" id="ARBA00004251"/>
    </source>
</evidence>
<evidence type="ECO:0000256" key="6">
    <source>
        <dbReference type="ARBA" id="ARBA00022723"/>
    </source>
</evidence>
<dbReference type="RefSeq" id="XP_031418739.1">
    <property type="nucleotide sequence ID" value="XM_031562879.2"/>
</dbReference>